<evidence type="ECO:0000313" key="1">
    <source>
        <dbReference type="Proteomes" id="UP000694843"/>
    </source>
</evidence>
<protein>
    <submittedName>
        <fullName evidence="2">Uncharacterized protein LOC108667351</fullName>
    </submittedName>
</protein>
<evidence type="ECO:0000313" key="2">
    <source>
        <dbReference type="RefSeq" id="XP_018009856.1"/>
    </source>
</evidence>
<dbReference type="Proteomes" id="UP000694843">
    <property type="component" value="Unplaced"/>
</dbReference>
<dbReference type="AlphaFoldDB" id="A0A8B7N7N5"/>
<keyword evidence="1" id="KW-1185">Reference proteome</keyword>
<proteinExistence type="predicted"/>
<dbReference type="KEGG" id="hazt:108667351"/>
<sequence>MALLLSSDALRWKQNLLLLVTAAVLWGRTRCYVVQEKFSDGRWQSDEGEPSWNDSISDTGCRHGRRQQAEAGRGCHCYPCWSGSDCNTYVDNYAPRFLVHRATAVVPVNVTGSTYRAWASDDDLGLTCPLGPGESARCPCASFTYQLFSPSGDHRFALHPSTGLLVRRRPAATTGDLQEGKTYKYKLMVQSVLVPGYSKERLYDILDLEIFVGPANLQKTPWI</sequence>
<reference evidence="2" key="1">
    <citation type="submission" date="2025-08" db="UniProtKB">
        <authorList>
            <consortium name="RefSeq"/>
        </authorList>
    </citation>
    <scope>IDENTIFICATION</scope>
    <source>
        <tissue evidence="2">Whole organism</tissue>
    </source>
</reference>
<dbReference type="RefSeq" id="XP_018009856.1">
    <property type="nucleotide sequence ID" value="XM_018154367.2"/>
</dbReference>
<dbReference type="GeneID" id="108667351"/>
<gene>
    <name evidence="2" type="primary">LOC108667351</name>
</gene>
<dbReference type="OrthoDB" id="6372687at2759"/>
<accession>A0A8B7N7N5</accession>
<name>A0A8B7N7N5_HYAAZ</name>
<organism evidence="1 2">
    <name type="scientific">Hyalella azteca</name>
    <name type="common">Amphipod</name>
    <dbReference type="NCBI Taxonomy" id="294128"/>
    <lineage>
        <taxon>Eukaryota</taxon>
        <taxon>Metazoa</taxon>
        <taxon>Ecdysozoa</taxon>
        <taxon>Arthropoda</taxon>
        <taxon>Crustacea</taxon>
        <taxon>Multicrustacea</taxon>
        <taxon>Malacostraca</taxon>
        <taxon>Eumalacostraca</taxon>
        <taxon>Peracarida</taxon>
        <taxon>Amphipoda</taxon>
        <taxon>Senticaudata</taxon>
        <taxon>Talitrida</taxon>
        <taxon>Talitroidea</taxon>
        <taxon>Hyalellidae</taxon>
        <taxon>Hyalella</taxon>
    </lineage>
</organism>